<evidence type="ECO:0000256" key="2">
    <source>
        <dbReference type="ARBA" id="ARBA00010172"/>
    </source>
</evidence>
<dbReference type="AlphaFoldDB" id="A0A0D3QSV5"/>
<comment type="similarity">
    <text evidence="2">Belongs to the arthropod PDH family.</text>
</comment>
<keyword evidence="3" id="KW-0964">Secreted</keyword>
<dbReference type="Pfam" id="PF06324">
    <property type="entry name" value="Pigment_DH"/>
    <property type="match status" value="1"/>
</dbReference>
<organism evidence="5">
    <name type="scientific">Principapillatus hitoyensis</name>
    <dbReference type="NCBI Taxonomy" id="1281314"/>
    <lineage>
        <taxon>Eukaryota</taxon>
        <taxon>Metazoa</taxon>
        <taxon>Ecdysozoa</taxon>
        <taxon>Onychophora</taxon>
        <taxon>Udeonychophora</taxon>
        <taxon>Euonychophora</taxon>
        <taxon>Peripatidae</taxon>
        <taxon>Principapillatus</taxon>
    </lineage>
</organism>
<sequence>MNSILAFSLAVFAFFTTVHSSPLSRADDLQPTDRQIIAELATKILKIAEDGFANSKRNAELINSLLGLPKMMNDAGK</sequence>
<protein>
    <submittedName>
        <fullName evidence="5">Pigment-dispersing factor I</fullName>
    </submittedName>
</protein>
<feature type="signal peptide" evidence="4">
    <location>
        <begin position="1"/>
        <end position="20"/>
    </location>
</feature>
<evidence type="ECO:0000256" key="3">
    <source>
        <dbReference type="ARBA" id="ARBA00022525"/>
    </source>
</evidence>
<accession>A0A0D3QSV5</accession>
<evidence type="ECO:0000313" key="5">
    <source>
        <dbReference type="EMBL" id="AJR16747.1"/>
    </source>
</evidence>
<reference evidence="5" key="1">
    <citation type="journal article" date="2015" name="J. Comp. Neurol.">
        <title>Evolution of pigment-dispersing factor neuropeptides in panarthropoda: Insights from onychophora (Velvet Worms) and tardigrada (Water Bears).</title>
        <authorList>
            <person name="Mayer G."/>
            <person name="Hering L."/>
            <person name="Stosch J.M."/>
            <person name="Stevenson P.A."/>
            <person name="Dircksen H."/>
        </authorList>
    </citation>
    <scope>NUCLEOTIDE SEQUENCE</scope>
</reference>
<evidence type="ECO:0000256" key="4">
    <source>
        <dbReference type="SAM" id="SignalP"/>
    </source>
</evidence>
<comment type="subcellular location">
    <subcellularLocation>
        <location evidence="1">Secreted</location>
    </subcellularLocation>
</comment>
<name>A0A0D3QSV5_9BILA</name>
<dbReference type="GO" id="GO:0005179">
    <property type="term" value="F:hormone activity"/>
    <property type="evidence" value="ECO:0007669"/>
    <property type="project" value="InterPro"/>
</dbReference>
<dbReference type="GO" id="GO:0009416">
    <property type="term" value="P:response to light stimulus"/>
    <property type="evidence" value="ECO:0007669"/>
    <property type="project" value="InterPro"/>
</dbReference>
<evidence type="ECO:0000256" key="1">
    <source>
        <dbReference type="ARBA" id="ARBA00004613"/>
    </source>
</evidence>
<feature type="chain" id="PRO_5002265851" evidence="4">
    <location>
        <begin position="21"/>
        <end position="77"/>
    </location>
</feature>
<proteinExistence type="evidence at transcript level"/>
<dbReference type="InterPro" id="IPR009396">
    <property type="entry name" value="Pigment_DH"/>
</dbReference>
<keyword evidence="4" id="KW-0732">Signal</keyword>
<dbReference type="GO" id="GO:0005576">
    <property type="term" value="C:extracellular region"/>
    <property type="evidence" value="ECO:0007669"/>
    <property type="project" value="UniProtKB-SubCell"/>
</dbReference>
<dbReference type="EMBL" id="KP266558">
    <property type="protein sequence ID" value="AJR16747.1"/>
    <property type="molecule type" value="mRNA"/>
</dbReference>